<accession>A0A5S5BWZ8</accession>
<dbReference type="EMBL" id="VNHU01000009">
    <property type="protein sequence ID" value="TYP71557.1"/>
    <property type="molecule type" value="Genomic_DNA"/>
</dbReference>
<gene>
    <name evidence="1" type="ORF">BD809_109139</name>
</gene>
<dbReference type="Proteomes" id="UP000324376">
    <property type="component" value="Unassembled WGS sequence"/>
</dbReference>
<protein>
    <submittedName>
        <fullName evidence="1">Uncharacterized protein</fullName>
    </submittedName>
</protein>
<sequence length="362" mass="42902">MNLKKTNIDGMKIFQVDPNVLESDQIQESTKEALKIKSQKQWLKELKQNRANVVLMDDNGQAFQATTFLHKMQIYAGIAPNLIQAYFDLAYEQIQWTDKYADTFHFISNNKFEEVRLIEPNIFNRFIQYRISSIIFLHLSVEAFVNHIIPDDFIYLRVENSKSDKFIEQTTKLSKENIERWTSFKEKIEKVIPQIPGIDFDLKKNSKILGRLFEIVKIRDEIIHLKSKDKETSIYYDKIFNFIASKNLSDYLHSVKKFINIIQKDFIKIESIQEQKISEKILMENPKQLHMGMLFDVVRIKEKRITIEISKWDGLTKENESLIMILSHLELMKKMNILDDYLINESKSLFTIEIFKLDKQIT</sequence>
<comment type="caution">
    <text evidence="1">The sequence shown here is derived from an EMBL/GenBank/DDBJ whole genome shotgun (WGS) entry which is preliminary data.</text>
</comment>
<reference evidence="1 2" key="1">
    <citation type="submission" date="2019-07" db="EMBL/GenBank/DDBJ databases">
        <title>Genomic Encyclopedia of Archaeal and Bacterial Type Strains, Phase II (KMG-II): from individual species to whole genera.</title>
        <authorList>
            <person name="Goeker M."/>
        </authorList>
    </citation>
    <scope>NUCLEOTIDE SEQUENCE [LARGE SCALE GENOMIC DNA]</scope>
    <source>
        <strain evidence="1 2">DSM 17527</strain>
    </source>
</reference>
<name>A0A5S5BWZ8_9FLAO</name>
<evidence type="ECO:0000313" key="1">
    <source>
        <dbReference type="EMBL" id="TYP71557.1"/>
    </source>
</evidence>
<evidence type="ECO:0000313" key="2">
    <source>
        <dbReference type="Proteomes" id="UP000324376"/>
    </source>
</evidence>
<organism evidence="1 2">
    <name type="scientific">Aquimarina intermedia</name>
    <dbReference type="NCBI Taxonomy" id="350814"/>
    <lineage>
        <taxon>Bacteria</taxon>
        <taxon>Pseudomonadati</taxon>
        <taxon>Bacteroidota</taxon>
        <taxon>Flavobacteriia</taxon>
        <taxon>Flavobacteriales</taxon>
        <taxon>Flavobacteriaceae</taxon>
        <taxon>Aquimarina</taxon>
    </lineage>
</organism>
<proteinExistence type="predicted"/>
<keyword evidence="2" id="KW-1185">Reference proteome</keyword>
<dbReference type="AlphaFoldDB" id="A0A5S5BWZ8"/>